<dbReference type="Proteomes" id="UP001143981">
    <property type="component" value="Unassembled WGS sequence"/>
</dbReference>
<organism evidence="1 2">
    <name type="scientific">Coemansia biformis</name>
    <dbReference type="NCBI Taxonomy" id="1286918"/>
    <lineage>
        <taxon>Eukaryota</taxon>
        <taxon>Fungi</taxon>
        <taxon>Fungi incertae sedis</taxon>
        <taxon>Zoopagomycota</taxon>
        <taxon>Kickxellomycotina</taxon>
        <taxon>Kickxellomycetes</taxon>
        <taxon>Kickxellales</taxon>
        <taxon>Kickxellaceae</taxon>
        <taxon>Coemansia</taxon>
    </lineage>
</organism>
<reference evidence="1" key="1">
    <citation type="submission" date="2022-07" db="EMBL/GenBank/DDBJ databases">
        <title>Phylogenomic reconstructions and comparative analyses of Kickxellomycotina fungi.</title>
        <authorList>
            <person name="Reynolds N.K."/>
            <person name="Stajich J.E."/>
            <person name="Barry K."/>
            <person name="Grigoriev I.V."/>
            <person name="Crous P."/>
            <person name="Smith M.E."/>
        </authorList>
    </citation>
    <scope>NUCLEOTIDE SEQUENCE</scope>
    <source>
        <strain evidence="1">BCRC 34381</strain>
    </source>
</reference>
<dbReference type="OrthoDB" id="5520676at2759"/>
<dbReference type="AlphaFoldDB" id="A0A9W7Y5H5"/>
<keyword evidence="2" id="KW-1185">Reference proteome</keyword>
<evidence type="ECO:0000313" key="1">
    <source>
        <dbReference type="EMBL" id="KAJ1728336.1"/>
    </source>
</evidence>
<name>A0A9W7Y5H5_9FUNG</name>
<protein>
    <submittedName>
        <fullName evidence="1">Uncharacterized protein</fullName>
    </submittedName>
</protein>
<sequence>MVYSCAFVRYDEVACLPGSPADPPLPAAGCLEATATVVSNVGLAASAGCVGLVKDLYFDVVCVSEHLNAAKRIAELMRTGASKWPGIRSLSVMSFLSAEVADGHNVDIADHTEELHEACCSLTALLPGIRQLWFDRDNHVVLLGVLGGQLANHYGVQLEELQCHCPIPLPQNGRFTQLRNAHINLSDQNGSWLPFIDPTMLERLTLSDAPPTHSWAALNCNSDSWAIDFPTLQHLHLEYGDVDDESDMFEERHGWQLHLPQLHTMNLFCLSERCPLLCRLVLPPQMREICSYGKASLYQSIAQTTLPVAGRLILQIARYSNSDADVFASINRILLGAHRCNETVLRVSDTSLPVLPENIAFAGLTALWIAARTDIDTVLGFIKKLPRLTSLTFEQCTLSDDRPDMPLPAPVEHVPVRPFDTMIQRLTIGLCWGTRSPDRAPQLVKYLLLCIPSLARLIVTSVPKHAIDTFVGEYVQMYPHLAKVDVAFTVGE</sequence>
<proteinExistence type="predicted"/>
<accession>A0A9W7Y5H5</accession>
<comment type="caution">
    <text evidence="1">The sequence shown here is derived from an EMBL/GenBank/DDBJ whole genome shotgun (WGS) entry which is preliminary data.</text>
</comment>
<dbReference type="EMBL" id="JANBOI010000842">
    <property type="protein sequence ID" value="KAJ1728336.1"/>
    <property type="molecule type" value="Genomic_DNA"/>
</dbReference>
<evidence type="ECO:0000313" key="2">
    <source>
        <dbReference type="Proteomes" id="UP001143981"/>
    </source>
</evidence>
<gene>
    <name evidence="1" type="ORF">LPJ61_004085</name>
</gene>